<accession>A0A2W5EYR4</accession>
<comment type="caution">
    <text evidence="2">The sequence shown here is derived from an EMBL/GenBank/DDBJ whole genome shotgun (WGS) entry which is preliminary data.</text>
</comment>
<dbReference type="SUPFAM" id="SSF52402">
    <property type="entry name" value="Adenine nucleotide alpha hydrolases-like"/>
    <property type="match status" value="1"/>
</dbReference>
<dbReference type="Proteomes" id="UP000249645">
    <property type="component" value="Unassembled WGS sequence"/>
</dbReference>
<dbReference type="Pfam" id="PF00733">
    <property type="entry name" value="Asn_synthase"/>
    <property type="match status" value="1"/>
</dbReference>
<name>A0A2W5EYR4_9SPHI</name>
<evidence type="ECO:0000259" key="1">
    <source>
        <dbReference type="Pfam" id="PF00733"/>
    </source>
</evidence>
<sequence length="110" mass="13235">KIRFPFIEYQLVEFMLGIPSRFKFRDGFSEWIVRKWMENKMSKNAWSMTNPPSKQEKLSIPNEQLMDAKSTLVAHKIFTKKLLEKNANPNQENVNWRFINMAYFLNNINF</sequence>
<dbReference type="Gene3D" id="3.40.50.620">
    <property type="entry name" value="HUPs"/>
    <property type="match status" value="1"/>
</dbReference>
<gene>
    <name evidence="2" type="ORF">DI598_10020</name>
</gene>
<evidence type="ECO:0000313" key="3">
    <source>
        <dbReference type="Proteomes" id="UP000249645"/>
    </source>
</evidence>
<reference evidence="2 3" key="1">
    <citation type="submission" date="2017-11" db="EMBL/GenBank/DDBJ databases">
        <title>Infants hospitalized years apart are colonized by the same room-sourced microbial strains.</title>
        <authorList>
            <person name="Brooks B."/>
            <person name="Olm M.R."/>
            <person name="Firek B.A."/>
            <person name="Baker R."/>
            <person name="Thomas B.C."/>
            <person name="Morowitz M.J."/>
            <person name="Banfield J.F."/>
        </authorList>
    </citation>
    <scope>NUCLEOTIDE SEQUENCE [LARGE SCALE GENOMIC DNA]</scope>
    <source>
        <strain evidence="2">S2_009_000_R2_76</strain>
    </source>
</reference>
<dbReference type="InterPro" id="IPR001962">
    <property type="entry name" value="Asn_synthase"/>
</dbReference>
<feature type="domain" description="Asparagine synthetase" evidence="1">
    <location>
        <begin position="2"/>
        <end position="41"/>
    </location>
</feature>
<dbReference type="InterPro" id="IPR014729">
    <property type="entry name" value="Rossmann-like_a/b/a_fold"/>
</dbReference>
<evidence type="ECO:0000313" key="2">
    <source>
        <dbReference type="EMBL" id="PZP48338.1"/>
    </source>
</evidence>
<dbReference type="GO" id="GO:0004066">
    <property type="term" value="F:asparagine synthase (glutamine-hydrolyzing) activity"/>
    <property type="evidence" value="ECO:0007669"/>
    <property type="project" value="InterPro"/>
</dbReference>
<protein>
    <recommendedName>
        <fullName evidence="1">Asparagine synthetase domain-containing protein</fullName>
    </recommendedName>
</protein>
<dbReference type="EMBL" id="QFOI01000164">
    <property type="protein sequence ID" value="PZP48338.1"/>
    <property type="molecule type" value="Genomic_DNA"/>
</dbReference>
<organism evidence="2 3">
    <name type="scientific">Pseudopedobacter saltans</name>
    <dbReference type="NCBI Taxonomy" id="151895"/>
    <lineage>
        <taxon>Bacteria</taxon>
        <taxon>Pseudomonadati</taxon>
        <taxon>Bacteroidota</taxon>
        <taxon>Sphingobacteriia</taxon>
        <taxon>Sphingobacteriales</taxon>
        <taxon>Sphingobacteriaceae</taxon>
        <taxon>Pseudopedobacter</taxon>
    </lineage>
</organism>
<dbReference type="AlphaFoldDB" id="A0A2W5EYR4"/>
<dbReference type="GO" id="GO:0006529">
    <property type="term" value="P:asparagine biosynthetic process"/>
    <property type="evidence" value="ECO:0007669"/>
    <property type="project" value="InterPro"/>
</dbReference>
<feature type="non-terminal residue" evidence="2">
    <location>
        <position position="1"/>
    </location>
</feature>
<proteinExistence type="predicted"/>